<sequence>MRPSSPGFASPRSSCRSAASCFAGPFAGCEIGSPGATSSSRHEISNMKLLVVTSSYPRFEGDIAGRFVLEWVEHLVGIGHEVKVLTWFDSAARGAPLEVEHDVVRIPYAPPGADTLFYGAGTPENIRQKPLRALLTAPAALVMAGRIAHEIQHFEPDVLVGHWLVPSGLLVRAAGQLTGVPTVVVGHSGGVHLLDKLPRPVARAVAAFVAAGPTTVPSLPLAEKLGRLGGYGAHVLPMGFEPVRGADLRPSSGERTDWLCMGRLVDIKGIDLAIEAFARADLPSTTTLHIAGDGPKRVELENLADALGANVSFHGFVTGEDRERLWARCGYALFASREVDGRHEGLPVSLLEACSRDIMPLCGGIPGVGAYLADRDLQEMTTQSVEEWARRIKTLAGLPTSEREELAERQRAKIAELEWPRLIERWDSLLDSARSPGFR</sequence>
<organism evidence="3 4">
    <name type="scientific">Persicimonas caeni</name>
    <dbReference type="NCBI Taxonomy" id="2292766"/>
    <lineage>
        <taxon>Bacteria</taxon>
        <taxon>Deltaproteobacteria</taxon>
        <taxon>Bradymonadales</taxon>
        <taxon>Bradymonadaceae</taxon>
        <taxon>Persicimonas</taxon>
    </lineage>
</organism>
<feature type="domain" description="Glycosyltransferase subfamily 4-like N-terminal" evidence="2">
    <location>
        <begin position="65"/>
        <end position="231"/>
    </location>
</feature>
<dbReference type="PANTHER" id="PTHR45947">
    <property type="entry name" value="SULFOQUINOVOSYL TRANSFERASE SQD2"/>
    <property type="match status" value="1"/>
</dbReference>
<proteinExistence type="predicted"/>
<dbReference type="AlphaFoldDB" id="A0A4Y6PXV3"/>
<dbReference type="OrthoDB" id="5490278at2"/>
<evidence type="ECO:0000313" key="3">
    <source>
        <dbReference type="EMBL" id="QDG53154.1"/>
    </source>
</evidence>
<dbReference type="Pfam" id="PF13579">
    <property type="entry name" value="Glyco_trans_4_4"/>
    <property type="match status" value="1"/>
</dbReference>
<dbReference type="Gene3D" id="3.40.50.2000">
    <property type="entry name" value="Glycogen Phosphorylase B"/>
    <property type="match status" value="2"/>
</dbReference>
<dbReference type="SUPFAM" id="SSF53756">
    <property type="entry name" value="UDP-Glycosyltransferase/glycogen phosphorylase"/>
    <property type="match status" value="1"/>
</dbReference>
<dbReference type="Proteomes" id="UP000315995">
    <property type="component" value="Chromosome"/>
</dbReference>
<accession>A0A5B8YDP5</accession>
<protein>
    <submittedName>
        <fullName evidence="3">Glycosyltransferase family 4 protein</fullName>
    </submittedName>
</protein>
<dbReference type="InterPro" id="IPR028098">
    <property type="entry name" value="Glyco_trans_4-like_N"/>
</dbReference>
<keyword evidence="3" id="KW-0808">Transferase</keyword>
<feature type="domain" description="Glycosyl transferase family 1" evidence="1">
    <location>
        <begin position="255"/>
        <end position="411"/>
    </location>
</feature>
<dbReference type="GO" id="GO:0016757">
    <property type="term" value="F:glycosyltransferase activity"/>
    <property type="evidence" value="ECO:0007669"/>
    <property type="project" value="InterPro"/>
</dbReference>
<reference evidence="3 4" key="1">
    <citation type="submission" date="2019-06" db="EMBL/GenBank/DDBJ databases">
        <title>Persicimonas caeni gen. nov., sp. nov., a predatory bacterium isolated from solar saltern.</title>
        <authorList>
            <person name="Wang S."/>
        </authorList>
    </citation>
    <scope>NUCLEOTIDE SEQUENCE [LARGE SCALE GENOMIC DNA]</scope>
    <source>
        <strain evidence="3 4">YN101</strain>
    </source>
</reference>
<evidence type="ECO:0000259" key="1">
    <source>
        <dbReference type="Pfam" id="PF00534"/>
    </source>
</evidence>
<dbReference type="InterPro" id="IPR001296">
    <property type="entry name" value="Glyco_trans_1"/>
</dbReference>
<dbReference type="Pfam" id="PF00534">
    <property type="entry name" value="Glycos_transf_1"/>
    <property type="match status" value="1"/>
</dbReference>
<evidence type="ECO:0000313" key="4">
    <source>
        <dbReference type="Proteomes" id="UP000315995"/>
    </source>
</evidence>
<keyword evidence="4" id="KW-1185">Reference proteome</keyword>
<dbReference type="PANTHER" id="PTHR45947:SF15">
    <property type="entry name" value="TEICHURONIC ACID BIOSYNTHESIS GLYCOSYLTRANSFERASE TUAC-RELATED"/>
    <property type="match status" value="1"/>
</dbReference>
<dbReference type="CDD" id="cd03801">
    <property type="entry name" value="GT4_PimA-like"/>
    <property type="match status" value="1"/>
</dbReference>
<dbReference type="InterPro" id="IPR050194">
    <property type="entry name" value="Glycosyltransferase_grp1"/>
</dbReference>
<dbReference type="EMBL" id="CP041186">
    <property type="protein sequence ID" value="QDG53154.1"/>
    <property type="molecule type" value="Genomic_DNA"/>
</dbReference>
<accession>A0A4Y6PXV3</accession>
<evidence type="ECO:0000259" key="2">
    <source>
        <dbReference type="Pfam" id="PF13579"/>
    </source>
</evidence>
<name>A0A4Y6PXV3_PERCE</name>
<gene>
    <name evidence="3" type="ORF">FIV42_21125</name>
</gene>